<evidence type="ECO:0000256" key="10">
    <source>
        <dbReference type="ARBA" id="ARBA00022777"/>
    </source>
</evidence>
<gene>
    <name evidence="19" type="primary">ppsA</name>
    <name evidence="19" type="ORF">NP590_16165</name>
</gene>
<dbReference type="PANTHER" id="PTHR43030">
    <property type="entry name" value="PHOSPHOENOLPYRUVATE SYNTHASE"/>
    <property type="match status" value="1"/>
</dbReference>
<feature type="domain" description="Pyruvate phosphate dikinase AMP/ATP-binding" evidence="17">
    <location>
        <begin position="20"/>
        <end position="344"/>
    </location>
</feature>
<evidence type="ECO:0000256" key="3">
    <source>
        <dbReference type="ARBA" id="ARBA00004742"/>
    </source>
</evidence>
<dbReference type="Pfam" id="PF00391">
    <property type="entry name" value="PEP-utilizers"/>
    <property type="match status" value="1"/>
</dbReference>
<comment type="catalytic activity">
    <reaction evidence="14 15">
        <text>pyruvate + ATP + H2O = phosphoenolpyruvate + AMP + phosphate + 2 H(+)</text>
        <dbReference type="Rhea" id="RHEA:11364"/>
        <dbReference type="ChEBI" id="CHEBI:15361"/>
        <dbReference type="ChEBI" id="CHEBI:15377"/>
        <dbReference type="ChEBI" id="CHEBI:15378"/>
        <dbReference type="ChEBI" id="CHEBI:30616"/>
        <dbReference type="ChEBI" id="CHEBI:43474"/>
        <dbReference type="ChEBI" id="CHEBI:58702"/>
        <dbReference type="ChEBI" id="CHEBI:456215"/>
        <dbReference type="EC" id="2.7.9.2"/>
    </reaction>
</comment>
<dbReference type="GO" id="GO:0008986">
    <property type="term" value="F:pyruvate, water dikinase activity"/>
    <property type="evidence" value="ECO:0007669"/>
    <property type="project" value="UniProtKB-EC"/>
</dbReference>
<keyword evidence="12 15" id="KW-0460">Magnesium</keyword>
<evidence type="ECO:0000259" key="17">
    <source>
        <dbReference type="Pfam" id="PF01326"/>
    </source>
</evidence>
<dbReference type="EMBL" id="JANIBJ010000034">
    <property type="protein sequence ID" value="MCQ8105648.1"/>
    <property type="molecule type" value="Genomic_DNA"/>
</dbReference>
<evidence type="ECO:0000256" key="13">
    <source>
        <dbReference type="ARBA" id="ARBA00033470"/>
    </source>
</evidence>
<dbReference type="InterPro" id="IPR008279">
    <property type="entry name" value="PEP-util_enz_mobile_dom"/>
</dbReference>
<evidence type="ECO:0000256" key="15">
    <source>
        <dbReference type="PIRNR" id="PIRNR000854"/>
    </source>
</evidence>
<dbReference type="PANTHER" id="PTHR43030:SF1">
    <property type="entry name" value="PHOSPHOENOLPYRUVATE SYNTHASE"/>
    <property type="match status" value="1"/>
</dbReference>
<comment type="function">
    <text evidence="2 15">Catalyzes the phosphorylation of pyruvate to phosphoenolpyruvate.</text>
</comment>
<dbReference type="Pfam" id="PF01326">
    <property type="entry name" value="PPDK_N"/>
    <property type="match status" value="1"/>
</dbReference>
<comment type="similarity">
    <text evidence="4 15">Belongs to the PEP-utilizing enzyme family.</text>
</comment>
<evidence type="ECO:0000256" key="12">
    <source>
        <dbReference type="ARBA" id="ARBA00022842"/>
    </source>
</evidence>
<evidence type="ECO:0000259" key="18">
    <source>
        <dbReference type="Pfam" id="PF02896"/>
    </source>
</evidence>
<dbReference type="NCBIfam" id="NF005057">
    <property type="entry name" value="PRK06464.1"/>
    <property type="match status" value="1"/>
</dbReference>
<evidence type="ECO:0000256" key="9">
    <source>
        <dbReference type="ARBA" id="ARBA00022741"/>
    </source>
</evidence>
<feature type="domain" description="PEP-utilising enzyme mobile" evidence="16">
    <location>
        <begin position="386"/>
        <end position="457"/>
    </location>
</feature>
<dbReference type="SUPFAM" id="SSF52009">
    <property type="entry name" value="Phosphohistidine domain"/>
    <property type="match status" value="1"/>
</dbReference>
<evidence type="ECO:0000259" key="16">
    <source>
        <dbReference type="Pfam" id="PF00391"/>
    </source>
</evidence>
<comment type="pathway">
    <text evidence="3 15">Carbohydrate biosynthesis; gluconeogenesis.</text>
</comment>
<dbReference type="Gene3D" id="3.30.1490.20">
    <property type="entry name" value="ATP-grasp fold, A domain"/>
    <property type="match status" value="1"/>
</dbReference>
<evidence type="ECO:0000256" key="7">
    <source>
        <dbReference type="ARBA" id="ARBA00022679"/>
    </source>
</evidence>
<dbReference type="PROSITE" id="PS00370">
    <property type="entry name" value="PEP_ENZYMES_PHOS_SITE"/>
    <property type="match status" value="1"/>
</dbReference>
<dbReference type="SUPFAM" id="SSF51621">
    <property type="entry name" value="Phosphoenolpyruvate/pyruvate domain"/>
    <property type="match status" value="1"/>
</dbReference>
<evidence type="ECO:0000256" key="6">
    <source>
        <dbReference type="ARBA" id="ARBA00021623"/>
    </source>
</evidence>
<keyword evidence="11 15" id="KW-0067">ATP-binding</keyword>
<evidence type="ECO:0000256" key="1">
    <source>
        <dbReference type="ARBA" id="ARBA00001946"/>
    </source>
</evidence>
<keyword evidence="20" id="KW-1185">Reference proteome</keyword>
<dbReference type="InterPro" id="IPR002192">
    <property type="entry name" value="PPDK_AMP/ATP-bd"/>
</dbReference>
<dbReference type="PIRSF" id="PIRSF000854">
    <property type="entry name" value="PEP_synthase"/>
    <property type="match status" value="1"/>
</dbReference>
<dbReference type="NCBIfam" id="TIGR01418">
    <property type="entry name" value="PEP_synth"/>
    <property type="match status" value="1"/>
</dbReference>
<proteinExistence type="inferred from homology"/>
<keyword evidence="10 15" id="KW-0418">Kinase</keyword>
<dbReference type="InterPro" id="IPR018274">
    <property type="entry name" value="PEP_util_AS"/>
</dbReference>
<evidence type="ECO:0000256" key="4">
    <source>
        <dbReference type="ARBA" id="ARBA00007837"/>
    </source>
</evidence>
<dbReference type="PROSITE" id="PS00742">
    <property type="entry name" value="PEP_ENZYMES_2"/>
    <property type="match status" value="1"/>
</dbReference>
<dbReference type="InterPro" id="IPR036637">
    <property type="entry name" value="Phosphohistidine_dom_sf"/>
</dbReference>
<evidence type="ECO:0000313" key="19">
    <source>
        <dbReference type="EMBL" id="MCQ8105648.1"/>
    </source>
</evidence>
<dbReference type="InterPro" id="IPR015813">
    <property type="entry name" value="Pyrv/PenolPyrv_kinase-like_dom"/>
</dbReference>
<dbReference type="InterPro" id="IPR000121">
    <property type="entry name" value="PEP_util_C"/>
</dbReference>
<dbReference type="SUPFAM" id="SSF56059">
    <property type="entry name" value="Glutathione synthetase ATP-binding domain-like"/>
    <property type="match status" value="1"/>
</dbReference>
<evidence type="ECO:0000256" key="5">
    <source>
        <dbReference type="ARBA" id="ARBA00011996"/>
    </source>
</evidence>
<keyword evidence="8 15" id="KW-0479">Metal-binding</keyword>
<evidence type="ECO:0000256" key="11">
    <source>
        <dbReference type="ARBA" id="ARBA00022840"/>
    </source>
</evidence>
<name>A0ABT1TK85_9GAMM</name>
<evidence type="ECO:0000256" key="14">
    <source>
        <dbReference type="ARBA" id="ARBA00047700"/>
    </source>
</evidence>
<dbReference type="InterPro" id="IPR023151">
    <property type="entry name" value="PEP_util_CS"/>
</dbReference>
<evidence type="ECO:0000256" key="8">
    <source>
        <dbReference type="ARBA" id="ARBA00022723"/>
    </source>
</evidence>
<protein>
    <recommendedName>
        <fullName evidence="6 15">Phosphoenolpyruvate synthase</fullName>
        <shortName evidence="15">PEP synthase</shortName>
        <ecNumber evidence="5 15">2.7.9.2</ecNumber>
    </recommendedName>
    <alternativeName>
        <fullName evidence="13 15">Pyruvate, water dikinase</fullName>
    </alternativeName>
</protein>
<dbReference type="InterPro" id="IPR013815">
    <property type="entry name" value="ATP_grasp_subdomain_1"/>
</dbReference>
<dbReference type="InterPro" id="IPR006319">
    <property type="entry name" value="PEP_synth"/>
</dbReference>
<comment type="caution">
    <text evidence="19">The sequence shown here is derived from an EMBL/GenBank/DDBJ whole genome shotgun (WGS) entry which is preliminary data.</text>
</comment>
<dbReference type="Pfam" id="PF02896">
    <property type="entry name" value="PEP-utilizers_C"/>
    <property type="match status" value="1"/>
</dbReference>
<dbReference type="Proteomes" id="UP001524499">
    <property type="component" value="Unassembled WGS sequence"/>
</dbReference>
<dbReference type="InterPro" id="IPR040442">
    <property type="entry name" value="Pyrv_kinase-like_dom_sf"/>
</dbReference>
<accession>A0ABT1TK85</accession>
<feature type="domain" description="PEP-utilising enzyme C-terminal" evidence="18">
    <location>
        <begin position="480"/>
        <end position="790"/>
    </location>
</feature>
<keyword evidence="9 15" id="KW-0547">Nucleotide-binding</keyword>
<reference evidence="19 20" key="1">
    <citation type="submission" date="2022-07" db="EMBL/GenBank/DDBJ databases">
        <title>Methylomonas rivi sp. nov., Methylomonas rosea sp. nov., Methylomonas aureus sp. nov. and Methylomonas subterranea sp. nov., four novel methanotrophs isolated from a freshwater creek and the deep terrestrial subsurface.</title>
        <authorList>
            <person name="Abin C."/>
            <person name="Sankaranarayanan K."/>
            <person name="Garner C."/>
            <person name="Sindelar R."/>
            <person name="Kotary K."/>
            <person name="Garner R."/>
            <person name="Barclay S."/>
            <person name="Lawson P."/>
            <person name="Krumholz L."/>
        </authorList>
    </citation>
    <scope>NUCLEOTIDE SEQUENCE [LARGE SCALE GENOMIC DNA]</scope>
    <source>
        <strain evidence="19 20">SURF-2</strain>
    </source>
</reference>
<evidence type="ECO:0000256" key="2">
    <source>
        <dbReference type="ARBA" id="ARBA00002988"/>
    </source>
</evidence>
<dbReference type="Gene3D" id="3.30.470.20">
    <property type="entry name" value="ATP-grasp fold, B domain"/>
    <property type="match status" value="1"/>
</dbReference>
<organism evidence="19 20">
    <name type="scientific">Methylomonas subterranea</name>
    <dbReference type="NCBI Taxonomy" id="2952225"/>
    <lineage>
        <taxon>Bacteria</taxon>
        <taxon>Pseudomonadati</taxon>
        <taxon>Pseudomonadota</taxon>
        <taxon>Gammaproteobacteria</taxon>
        <taxon>Methylococcales</taxon>
        <taxon>Methylococcaceae</taxon>
        <taxon>Methylomonas</taxon>
    </lineage>
</organism>
<keyword evidence="7 15" id="KW-0808">Transferase</keyword>
<evidence type="ECO:0000313" key="20">
    <source>
        <dbReference type="Proteomes" id="UP001524499"/>
    </source>
</evidence>
<comment type="cofactor">
    <cofactor evidence="1 15">
        <name>Mg(2+)</name>
        <dbReference type="ChEBI" id="CHEBI:18420"/>
    </cofactor>
</comment>
<sequence length="797" mass="87912">MSISTPYIRWFNELTLDDIPLVGGKNASLGEMYRELAGQGVVVPNGFAITAEAYRYLLDRAGAWDKLHEYLDGVDETDVGDLARRARQARELVYAAPLPEDLQQQILAAFEQLRQQYGEDLTVAVRSSATAEDLPTASFAGQQDTYLNICGGHALLDACKRCFASLFTDRAIHYRLDQGFDHFKIGLSIGVMKMVRSDLAASGVMFSLDTESGFDDAVFITGAYGLGENVVQGAVDPDEFYVHKPTFAQGYRAVLRRSLGAKKIKMVYSDGRTREPVRNMATANSERGRFCIDDGDVLTLADYALKIERHYGRPMDMEWAKDGLDGKLYIVQARPETVASQRSGNLLEQYSLRESGEVIAKGHAVGSKIAAGAARVIDSVANLHAFKPGEVLVADMTTPDWEPVMKTAAAIVTNRGGRTCHAAIIARELGVPAVIGCDNATAAIESGLDVTVSCAEGDVGKVYRRRLNFAVRHTDLARMQRPRTKIMLNLGNPELAFKHSFLPNDGVGLARMEFIITEYIKAHPMALIHPEKVEDAGELSKLRELTENYHSPAEFFIQRLAEGVGTIAAAFYPKPVVVRMSDFKTNEYATLLGGRWFERDEANPMIGFRGASRYVHPAYAEGFALECAAMKRVREQMGLKNVVLMIPFCRRIEEAEKVLAYMADCGLKRGENGLQIYVMCEIPNNVIQIDAFAELFDGFSIGSNDLTQLTLGVDRDSEIVANDFDERDPGVKEMIRLAVEGCRRNGKHSGLCGQAPSDYPEMAAYLVEIGIDSMSLNPDTVLQTTQSVLELEQRLGR</sequence>
<dbReference type="EC" id="2.7.9.2" evidence="5 15"/>
<dbReference type="RefSeq" id="WP_256603660.1">
    <property type="nucleotide sequence ID" value="NZ_JANIBJ010000034.1"/>
</dbReference>
<dbReference type="Gene3D" id="3.20.20.60">
    <property type="entry name" value="Phosphoenolpyruvate-binding domains"/>
    <property type="match status" value="1"/>
</dbReference>
<dbReference type="Gene3D" id="3.50.30.10">
    <property type="entry name" value="Phosphohistidine domain"/>
    <property type="match status" value="1"/>
</dbReference>